<dbReference type="PANTHER" id="PTHR24104:SF25">
    <property type="entry name" value="PROTEIN LIN-41"/>
    <property type="match status" value="1"/>
</dbReference>
<dbReference type="EMBL" id="CAJNOG010000036">
    <property type="protein sequence ID" value="CAF0815265.1"/>
    <property type="molecule type" value="Genomic_DNA"/>
</dbReference>
<feature type="repeat" description="NHL" evidence="2">
    <location>
        <begin position="610"/>
        <end position="641"/>
    </location>
</feature>
<reference evidence="3" key="1">
    <citation type="submission" date="2021-02" db="EMBL/GenBank/DDBJ databases">
        <authorList>
            <person name="Nowell W R."/>
        </authorList>
    </citation>
    <scope>NUCLEOTIDE SEQUENCE</scope>
</reference>
<feature type="repeat" description="NHL" evidence="2">
    <location>
        <begin position="510"/>
        <end position="541"/>
    </location>
</feature>
<dbReference type="AlphaFoldDB" id="A0A813TX79"/>
<dbReference type="InterPro" id="IPR001258">
    <property type="entry name" value="NHL_repeat"/>
</dbReference>
<dbReference type="PANTHER" id="PTHR24104">
    <property type="entry name" value="E3 UBIQUITIN-PROTEIN LIGASE NHLRC1-RELATED"/>
    <property type="match status" value="1"/>
</dbReference>
<sequence>MLGIFTAVITINQHNATKQQRVEDHKVAEQNRQLERQIAAERYRDDIFDAYIREIGQLLENYNGSLVLSQVPMTLTRAKTLNIFRRLDPQRNIRIIRFLHESEQLSGIGEQRSLDLSTAELPNIDFRQLAIRGKQLYNISLANSASFYDTTMPYTKFERTRCIAAHFDRANLSKLIFYQVNAKNAFFNNAVLTHANFSLTNLEKADFNGTEITYSQLEMTLSIRDALLPNGTRAHGTNLVNNGHADCNSPLHLTWTLTHGNITTMRTDADFNNCHFIVQSNDVGAIMYQTIELVHWDLNFWKYSLAVLDAHMTSEVSIELIGKNQDGAILNKTVLVPLQSTDIRPSAKWKQNGVTVAGGNGRGNKMFHLNNPVGLYIDDDQTLYITDQSNHRIVQWKWSATSGEVLVGGNGQGNGTNQLYNPRNVILDKERDSLIICDSGNRKVIRWSRRNDGIIETIISNISCQDLAMGEDGSLYVIDGERNEVRRYHREEPRETVVAGGNGKGNRSNQFSNPRYLFVDRDHSVYVSDHDNHRVMKWTKDAKEGITVAGNQIQGNNYTQLSKPYGIVVDQVGTVYVADGGNHRIIRWFKEATEGNVIVGGNDMGGQSNQLRFPVDLSFDRHGNLYVVDNENHRVQKFSIESNT</sequence>
<evidence type="ECO:0000256" key="1">
    <source>
        <dbReference type="ARBA" id="ARBA00022737"/>
    </source>
</evidence>
<dbReference type="InterPro" id="IPR050952">
    <property type="entry name" value="TRIM-NHL_E3_ligases"/>
</dbReference>
<protein>
    <submittedName>
        <fullName evidence="3">Uncharacterized protein</fullName>
    </submittedName>
</protein>
<dbReference type="Pfam" id="PF00805">
    <property type="entry name" value="Pentapeptide"/>
    <property type="match status" value="1"/>
</dbReference>
<dbReference type="InterPro" id="IPR001646">
    <property type="entry name" value="5peptide_repeat"/>
</dbReference>
<dbReference type="Proteomes" id="UP000663845">
    <property type="component" value="Unassembled WGS sequence"/>
</dbReference>
<dbReference type="InterPro" id="IPR011042">
    <property type="entry name" value="6-blade_b-propeller_TolB-like"/>
</dbReference>
<dbReference type="SUPFAM" id="SSF63829">
    <property type="entry name" value="Calcium-dependent phosphotriesterase"/>
    <property type="match status" value="1"/>
</dbReference>
<comment type="caution">
    <text evidence="3">The sequence shown here is derived from an EMBL/GenBank/DDBJ whole genome shotgun (WGS) entry which is preliminary data.</text>
</comment>
<proteinExistence type="predicted"/>
<dbReference type="PROSITE" id="PS51125">
    <property type="entry name" value="NHL"/>
    <property type="match status" value="2"/>
</dbReference>
<organism evidence="3 4">
    <name type="scientific">Adineta steineri</name>
    <dbReference type="NCBI Taxonomy" id="433720"/>
    <lineage>
        <taxon>Eukaryota</taxon>
        <taxon>Metazoa</taxon>
        <taxon>Spiralia</taxon>
        <taxon>Gnathifera</taxon>
        <taxon>Rotifera</taxon>
        <taxon>Eurotatoria</taxon>
        <taxon>Bdelloidea</taxon>
        <taxon>Adinetida</taxon>
        <taxon>Adinetidae</taxon>
        <taxon>Adineta</taxon>
    </lineage>
</organism>
<accession>A0A813TX79</accession>
<evidence type="ECO:0000313" key="4">
    <source>
        <dbReference type="Proteomes" id="UP000663845"/>
    </source>
</evidence>
<name>A0A813TX79_9BILA</name>
<dbReference type="GO" id="GO:0008270">
    <property type="term" value="F:zinc ion binding"/>
    <property type="evidence" value="ECO:0007669"/>
    <property type="project" value="UniProtKB-KW"/>
</dbReference>
<evidence type="ECO:0000313" key="3">
    <source>
        <dbReference type="EMBL" id="CAF0815265.1"/>
    </source>
</evidence>
<dbReference type="Gene3D" id="2.120.10.30">
    <property type="entry name" value="TolB, C-terminal domain"/>
    <property type="match status" value="2"/>
</dbReference>
<gene>
    <name evidence="3" type="ORF">JYZ213_LOCUS6003</name>
</gene>
<dbReference type="Pfam" id="PF01436">
    <property type="entry name" value="NHL"/>
    <property type="match status" value="3"/>
</dbReference>
<dbReference type="CDD" id="cd05819">
    <property type="entry name" value="NHL"/>
    <property type="match status" value="1"/>
</dbReference>
<keyword evidence="1" id="KW-0677">Repeat</keyword>
<dbReference type="SUPFAM" id="SSF141571">
    <property type="entry name" value="Pentapeptide repeat-like"/>
    <property type="match status" value="1"/>
</dbReference>
<dbReference type="Gene3D" id="2.160.20.80">
    <property type="entry name" value="E3 ubiquitin-protein ligase SopA"/>
    <property type="match status" value="1"/>
</dbReference>
<evidence type="ECO:0000256" key="2">
    <source>
        <dbReference type="PROSITE-ProRule" id="PRU00504"/>
    </source>
</evidence>